<dbReference type="RefSeq" id="WP_198323181.1">
    <property type="nucleotide sequence ID" value="NZ_CP104311.1"/>
</dbReference>
<dbReference type="PANTHER" id="PTHR31302">
    <property type="entry name" value="TRANSMEMBRANE PROTEIN WITH METALLOPHOSPHOESTERASE DOMAIN-RELATED"/>
    <property type="match status" value="1"/>
</dbReference>
<name>A0ABZ2F950_METCP</name>
<dbReference type="PANTHER" id="PTHR31302:SF31">
    <property type="entry name" value="PHOSPHODIESTERASE YAEI"/>
    <property type="match status" value="1"/>
</dbReference>
<dbReference type="InterPro" id="IPR029052">
    <property type="entry name" value="Metallo-depent_PP-like"/>
</dbReference>
<keyword evidence="2" id="KW-0378">Hydrolase</keyword>
<dbReference type="InterPro" id="IPR004843">
    <property type="entry name" value="Calcineurin-like_PHP"/>
</dbReference>
<protein>
    <submittedName>
        <fullName evidence="4">Metallophosphoesterase</fullName>
    </submittedName>
</protein>
<keyword evidence="1" id="KW-0479">Metal-binding</keyword>
<dbReference type="Proteomes" id="UP001359308">
    <property type="component" value="Chromosome"/>
</dbReference>
<organism evidence="4 5">
    <name type="scientific">Methylococcus capsulatus</name>
    <dbReference type="NCBI Taxonomy" id="414"/>
    <lineage>
        <taxon>Bacteria</taxon>
        <taxon>Pseudomonadati</taxon>
        <taxon>Pseudomonadota</taxon>
        <taxon>Gammaproteobacteria</taxon>
        <taxon>Methylococcales</taxon>
        <taxon>Methylococcaceae</taxon>
        <taxon>Methylococcus</taxon>
    </lineage>
</organism>
<reference evidence="4 5" key="1">
    <citation type="submission" date="2022-09" db="EMBL/GenBank/DDBJ databases">
        <authorList>
            <person name="Giprobiosintez L."/>
        </authorList>
    </citation>
    <scope>NUCLEOTIDE SEQUENCE [LARGE SCALE GENOMIC DNA]</scope>
    <source>
        <strain evidence="5">VKPM-B-12549 (GBS-15)</strain>
    </source>
</reference>
<dbReference type="SUPFAM" id="SSF56300">
    <property type="entry name" value="Metallo-dependent phosphatases"/>
    <property type="match status" value="1"/>
</dbReference>
<feature type="domain" description="Calcineurin-like phosphoesterase" evidence="3">
    <location>
        <begin position="103"/>
        <end position="262"/>
    </location>
</feature>
<dbReference type="Pfam" id="PF00149">
    <property type="entry name" value="Metallophos"/>
    <property type="match status" value="1"/>
</dbReference>
<evidence type="ECO:0000256" key="1">
    <source>
        <dbReference type="ARBA" id="ARBA00022723"/>
    </source>
</evidence>
<keyword evidence="5" id="KW-1185">Reference proteome</keyword>
<evidence type="ECO:0000313" key="5">
    <source>
        <dbReference type="Proteomes" id="UP001359308"/>
    </source>
</evidence>
<evidence type="ECO:0000256" key="2">
    <source>
        <dbReference type="ARBA" id="ARBA00022801"/>
    </source>
</evidence>
<sequence length="327" mass="36825">MTGCHHPVCPPIQADTYARLERRIGRCHLNQRLGIEQDFEARIFGQGRNFFHIENWNRLHTLLRRMLKLSLLYQPGQRAARRIEIRRNEFTLPHLPEAFEGYTLLHISDLHLDMALDLPDALIRAIDQAGHYDACVLTGDFRARTFGPYGSAIAGFARVRPHIEKPVFAILGNHDTIRMAPEIEDLGVSMLLNEAREISRDGASIFLAGVDDPHYYRADNIEKAADPIPKGAVSILLSHSPELYRHAAYADFDIMLSGHTHGGQICLPGGIALTLNARCPRAFGRGYWRYHRMQGYTSAGSGVSILDVRLNCPPEITLHRLSRQPAQ</sequence>
<dbReference type="InterPro" id="IPR051158">
    <property type="entry name" value="Metallophosphoesterase_sf"/>
</dbReference>
<dbReference type="Gene3D" id="3.60.21.10">
    <property type="match status" value="1"/>
</dbReference>
<proteinExistence type="predicted"/>
<gene>
    <name evidence="4" type="ORF">N4J17_06535</name>
</gene>
<evidence type="ECO:0000313" key="4">
    <source>
        <dbReference type="EMBL" id="WWF03270.1"/>
    </source>
</evidence>
<evidence type="ECO:0000259" key="3">
    <source>
        <dbReference type="Pfam" id="PF00149"/>
    </source>
</evidence>
<dbReference type="EMBL" id="CP104311">
    <property type="protein sequence ID" value="WWF03270.1"/>
    <property type="molecule type" value="Genomic_DNA"/>
</dbReference>
<accession>A0ABZ2F950</accession>